<dbReference type="PROSITE" id="PS50250">
    <property type="entry name" value="PCI"/>
    <property type="match status" value="1"/>
</dbReference>
<evidence type="ECO:0000313" key="5">
    <source>
        <dbReference type="EMBL" id="RWR79257.1"/>
    </source>
</evidence>
<dbReference type="Gene3D" id="1.25.40.570">
    <property type="match status" value="1"/>
</dbReference>
<dbReference type="Pfam" id="PF08375">
    <property type="entry name" value="Rpn3_C"/>
    <property type="match status" value="1"/>
</dbReference>
<dbReference type="Pfam" id="PF01399">
    <property type="entry name" value="PCI"/>
    <property type="match status" value="1"/>
</dbReference>
<dbReference type="InterPro" id="IPR000717">
    <property type="entry name" value="PCI_dom"/>
</dbReference>
<accession>A0A443NL77</accession>
<protein>
    <submittedName>
        <fullName evidence="5">Putative 26S proteasome non-ATPase regulatory subunit 3</fullName>
    </submittedName>
</protein>
<comment type="similarity">
    <text evidence="1">Belongs to the proteasome subunit S3 family.</text>
</comment>
<dbReference type="SMART" id="SM00753">
    <property type="entry name" value="PAM"/>
    <property type="match status" value="1"/>
</dbReference>
<gene>
    <name evidence="5" type="ORF">CKAN_00782400</name>
</gene>
<name>A0A443NL77_9MAGN</name>
<dbReference type="OrthoDB" id="1713558at2759"/>
<comment type="caution">
    <text evidence="5">The sequence shown here is derived from an EMBL/GenBank/DDBJ whole genome shotgun (WGS) entry which is preliminary data.</text>
</comment>
<dbReference type="GO" id="GO:0042176">
    <property type="term" value="P:regulation of protein catabolic process"/>
    <property type="evidence" value="ECO:0007669"/>
    <property type="project" value="InterPro"/>
</dbReference>
<dbReference type="GO" id="GO:0030234">
    <property type="term" value="F:enzyme regulator activity"/>
    <property type="evidence" value="ECO:0007669"/>
    <property type="project" value="InterPro"/>
</dbReference>
<dbReference type="FunFam" id="1.25.40.570:FF:000012">
    <property type="entry name" value="probable 26S proteasome non-ATPase regulatory subunit 3"/>
    <property type="match status" value="1"/>
</dbReference>
<feature type="compositionally biased region" description="Basic and acidic residues" evidence="3">
    <location>
        <begin position="428"/>
        <end position="453"/>
    </location>
</feature>
<evidence type="ECO:0000256" key="3">
    <source>
        <dbReference type="SAM" id="MobiDB-lite"/>
    </source>
</evidence>
<proteinExistence type="inferred from homology"/>
<dbReference type="GO" id="GO:0008541">
    <property type="term" value="C:proteasome regulatory particle, lid subcomplex"/>
    <property type="evidence" value="ECO:0007669"/>
    <property type="project" value="TreeGrafter"/>
</dbReference>
<feature type="region of interest" description="Disordered" evidence="3">
    <location>
        <begin position="423"/>
        <end position="460"/>
    </location>
</feature>
<reference evidence="5 6" key="1">
    <citation type="journal article" date="2019" name="Nat. Plants">
        <title>Stout camphor tree genome fills gaps in understanding of flowering plant genome evolution.</title>
        <authorList>
            <person name="Chaw S.M."/>
            <person name="Liu Y.C."/>
            <person name="Wu Y.W."/>
            <person name="Wang H.Y."/>
            <person name="Lin C.I."/>
            <person name="Wu C.S."/>
            <person name="Ke H.M."/>
            <person name="Chang L.Y."/>
            <person name="Hsu C.Y."/>
            <person name="Yang H.T."/>
            <person name="Sudianto E."/>
            <person name="Hsu M.H."/>
            <person name="Wu K.P."/>
            <person name="Wang L.N."/>
            <person name="Leebens-Mack J.H."/>
            <person name="Tsai I.J."/>
        </authorList>
    </citation>
    <scope>NUCLEOTIDE SEQUENCE [LARGE SCALE GENOMIC DNA]</scope>
    <source>
        <strain evidence="6">cv. Chaw 1501</strain>
        <tissue evidence="5">Young leaves</tissue>
    </source>
</reference>
<dbReference type="InterPro" id="IPR057985">
    <property type="entry name" value="TPR_PSMD3_N"/>
</dbReference>
<organism evidence="5 6">
    <name type="scientific">Cinnamomum micranthum f. kanehirae</name>
    <dbReference type="NCBI Taxonomy" id="337451"/>
    <lineage>
        <taxon>Eukaryota</taxon>
        <taxon>Viridiplantae</taxon>
        <taxon>Streptophyta</taxon>
        <taxon>Embryophyta</taxon>
        <taxon>Tracheophyta</taxon>
        <taxon>Spermatophyta</taxon>
        <taxon>Magnoliopsida</taxon>
        <taxon>Magnoliidae</taxon>
        <taxon>Laurales</taxon>
        <taxon>Lauraceae</taxon>
        <taxon>Cinnamomum</taxon>
    </lineage>
</organism>
<dbReference type="InterPro" id="IPR050756">
    <property type="entry name" value="CSN3"/>
</dbReference>
<dbReference type="Pfam" id="PF25573">
    <property type="entry name" value="TPR_PSMD3_N"/>
    <property type="match status" value="1"/>
</dbReference>
<dbReference type="PANTHER" id="PTHR10758">
    <property type="entry name" value="26S PROTEASOME NON-ATPASE REGULATORY SUBUNIT 3/COP9 SIGNALOSOME COMPLEX SUBUNIT 3"/>
    <property type="match status" value="1"/>
</dbReference>
<keyword evidence="6" id="KW-1185">Reference proteome</keyword>
<dbReference type="AlphaFoldDB" id="A0A443NL77"/>
<dbReference type="SUPFAM" id="SSF46785">
    <property type="entry name" value="Winged helix' DNA-binding domain"/>
    <property type="match status" value="1"/>
</dbReference>
<dbReference type="PANTHER" id="PTHR10758:SF2">
    <property type="entry name" value="26S PROTEASOME NON-ATPASE REGULATORY SUBUNIT 3"/>
    <property type="match status" value="1"/>
</dbReference>
<keyword evidence="2 5" id="KW-0647">Proteasome</keyword>
<dbReference type="GO" id="GO:0006511">
    <property type="term" value="P:ubiquitin-dependent protein catabolic process"/>
    <property type="evidence" value="ECO:0007669"/>
    <property type="project" value="TreeGrafter"/>
</dbReference>
<evidence type="ECO:0000259" key="4">
    <source>
        <dbReference type="PROSITE" id="PS50250"/>
    </source>
</evidence>
<evidence type="ECO:0000313" key="6">
    <source>
        <dbReference type="Proteomes" id="UP000283530"/>
    </source>
</evidence>
<dbReference type="InterPro" id="IPR036390">
    <property type="entry name" value="WH_DNA-bd_sf"/>
</dbReference>
<feature type="compositionally biased region" description="Low complexity" evidence="3">
    <location>
        <begin position="10"/>
        <end position="20"/>
    </location>
</feature>
<dbReference type="EMBL" id="QPKB01000003">
    <property type="protein sequence ID" value="RWR79257.1"/>
    <property type="molecule type" value="Genomic_DNA"/>
</dbReference>
<dbReference type="STRING" id="337451.A0A443NL77"/>
<evidence type="ECO:0000256" key="1">
    <source>
        <dbReference type="ARBA" id="ARBA00007912"/>
    </source>
</evidence>
<feature type="region of interest" description="Disordered" evidence="3">
    <location>
        <begin position="1"/>
        <end position="20"/>
    </location>
</feature>
<sequence length="460" mass="52359">MTQDVEMKEAPAAPSNSISSPAPSLLQHLKEIAVLIETGAYSKEVRRISRAVRFTIAMRRKLKASVLSAFIDFALVPGSEVHSRLSSYIPKEEEHEMEIDTATSVMHGPAKHSLPELEIYCYLIAKACSSASIARVKSLNRRTVDVLASRLYFYYSYSYELTDGLAEIRGNLLALHRLATLRHDELGQETLLNLLLRNYLHYNLYDQAEKLRYLFYLGKIRTIQLEYTDAKESLLQAARKAPVAARGFRIQCNKWAVIVRLLLGEIPERTVFMQQGMKKALRPYFELTNAVRIGDLELFRSVAEKFSDTFNSDRTHNLIVRLRHNVIRTGLRNISISYSRISLADVARKLRLDSANPVADAESIVSKAIRDGAIDATVDHTNGWMVSKETGDVYSTTEPQIAFNSRIAFCLNMHNEAVKALRFPPNSHKKEKESAEKRRERQQQEQELAKHIAEEDDDEF</sequence>
<evidence type="ECO:0000256" key="2">
    <source>
        <dbReference type="ARBA" id="ARBA00022942"/>
    </source>
</evidence>
<dbReference type="InterPro" id="IPR013586">
    <property type="entry name" value="PSMD3_C"/>
</dbReference>
<dbReference type="SMART" id="SM00088">
    <property type="entry name" value="PINT"/>
    <property type="match status" value="1"/>
</dbReference>
<dbReference type="Proteomes" id="UP000283530">
    <property type="component" value="Unassembled WGS sequence"/>
</dbReference>
<feature type="domain" description="PCI" evidence="4">
    <location>
        <begin position="211"/>
        <end position="392"/>
    </location>
</feature>